<dbReference type="Gene3D" id="3.30.710.10">
    <property type="entry name" value="Potassium Channel Kv1.1, Chain A"/>
    <property type="match status" value="1"/>
</dbReference>
<proteinExistence type="predicted"/>
<organism evidence="2">
    <name type="scientific">Rhizophagus irregularis (strain DAOM 181602 / DAOM 197198 / MUCL 43194)</name>
    <name type="common">Arbuscular mycorrhizal fungus</name>
    <name type="synonym">Glomus intraradices</name>
    <dbReference type="NCBI Taxonomy" id="747089"/>
    <lineage>
        <taxon>Eukaryota</taxon>
        <taxon>Fungi</taxon>
        <taxon>Fungi incertae sedis</taxon>
        <taxon>Mucoromycota</taxon>
        <taxon>Glomeromycotina</taxon>
        <taxon>Glomeromycetes</taxon>
        <taxon>Glomerales</taxon>
        <taxon>Glomeraceae</taxon>
        <taxon>Rhizophagus</taxon>
    </lineage>
</organism>
<dbReference type="Pfam" id="PF00651">
    <property type="entry name" value="BTB"/>
    <property type="match status" value="1"/>
</dbReference>
<feature type="domain" description="BTB" evidence="1">
    <location>
        <begin position="1"/>
        <end position="52"/>
    </location>
</feature>
<dbReference type="HOGENOM" id="CLU_2623237_0_0_1"/>
<name>U9TQS6_RHIID</name>
<accession>U9TQS6</accession>
<evidence type="ECO:0000259" key="1">
    <source>
        <dbReference type="PROSITE" id="PS50097"/>
    </source>
</evidence>
<dbReference type="EMBL" id="KI288953">
    <property type="protein sequence ID" value="ESA08653.1"/>
    <property type="molecule type" value="Genomic_DNA"/>
</dbReference>
<gene>
    <name evidence="2" type="ORF">GLOINDRAFT_31448</name>
</gene>
<evidence type="ECO:0000313" key="2">
    <source>
        <dbReference type="EMBL" id="ESA08653.1"/>
    </source>
</evidence>
<dbReference type="PROSITE" id="PS50097">
    <property type="entry name" value="BTB"/>
    <property type="match status" value="1"/>
</dbReference>
<sequence length="78" mass="8992">MILATKSEMFGKLLYYRMKEDSEPKISFPTINSSVMGTILEYFYTGSIKDETLTKYNIIEPFDAADCFQLLDLQKSSM</sequence>
<dbReference type="CDD" id="cd18186">
    <property type="entry name" value="BTB_POZ_ZBTB_KLHL-like"/>
    <property type="match status" value="1"/>
</dbReference>
<dbReference type="InterPro" id="IPR011333">
    <property type="entry name" value="SKP1/BTB/POZ_sf"/>
</dbReference>
<protein>
    <recommendedName>
        <fullName evidence="1">BTB domain-containing protein</fullName>
    </recommendedName>
</protein>
<dbReference type="InterPro" id="IPR000210">
    <property type="entry name" value="BTB/POZ_dom"/>
</dbReference>
<dbReference type="SUPFAM" id="SSF54695">
    <property type="entry name" value="POZ domain"/>
    <property type="match status" value="1"/>
</dbReference>
<reference evidence="2" key="1">
    <citation type="submission" date="2013-07" db="EMBL/GenBank/DDBJ databases">
        <title>The genome of an arbuscular mycorrhizal fungus provides insights into the evolution of the oldest plant symbiosis.</title>
        <authorList>
            <consortium name="DOE Joint Genome Institute"/>
            <person name="Tisserant E."/>
            <person name="Malbreil M."/>
            <person name="Kuo A."/>
            <person name="Kohler A."/>
            <person name="Symeonidi A."/>
            <person name="Balestrini R."/>
            <person name="Charron P."/>
            <person name="Duensing N."/>
            <person name="Frei-dit-Frey N."/>
            <person name="Gianinazzi-Pearson V."/>
            <person name="Gilbert B."/>
            <person name="Handa Y."/>
            <person name="Hijri M."/>
            <person name="Kaul R."/>
            <person name="Kawaguchi M."/>
            <person name="Krajinski F."/>
            <person name="Lammers P."/>
            <person name="Lapierre D."/>
            <person name="Masclaux F.G."/>
            <person name="Murat C."/>
            <person name="Morin E."/>
            <person name="Ndikumana S."/>
            <person name="Pagni M."/>
            <person name="Petitpierre D."/>
            <person name="Requena N."/>
            <person name="Rosikiewicz P."/>
            <person name="Riley R."/>
            <person name="Saito K."/>
            <person name="San Clemente H."/>
            <person name="Shapiro H."/>
            <person name="van Tuinen D."/>
            <person name="Becard G."/>
            <person name="Bonfante P."/>
            <person name="Paszkowski U."/>
            <person name="Shachar-Hill Y."/>
            <person name="Young J.P."/>
            <person name="Sanders I.R."/>
            <person name="Henrissat B."/>
            <person name="Rensing S.A."/>
            <person name="Grigoriev I.V."/>
            <person name="Corradi N."/>
            <person name="Roux C."/>
            <person name="Martin F."/>
        </authorList>
    </citation>
    <scope>NUCLEOTIDE SEQUENCE</scope>
    <source>
        <strain evidence="2">DAOM 197198</strain>
    </source>
</reference>
<dbReference type="AlphaFoldDB" id="U9TQS6"/>